<dbReference type="EMBL" id="CP097357">
    <property type="protein sequence ID" value="UYV29574.1"/>
    <property type="molecule type" value="Genomic_DNA"/>
</dbReference>
<evidence type="ECO:0000313" key="1">
    <source>
        <dbReference type="EMBL" id="UYV29574.1"/>
    </source>
</evidence>
<dbReference type="AlphaFoldDB" id="A0AA46Z8N9"/>
<geneLocation type="plasmid" evidence="1 2">
    <name>pVP-16-VB00198-1</name>
</geneLocation>
<dbReference type="Proteomes" id="UP001163036">
    <property type="component" value="Plasmid pVP-16-VB00198-1"/>
</dbReference>
<gene>
    <name evidence="1" type="ORF">M5598_26730</name>
</gene>
<keyword evidence="1" id="KW-0614">Plasmid</keyword>
<dbReference type="RefSeq" id="WP_021485666.1">
    <property type="nucleotide sequence ID" value="NZ_CP062152.1"/>
</dbReference>
<evidence type="ECO:0000313" key="2">
    <source>
        <dbReference type="Proteomes" id="UP001163036"/>
    </source>
</evidence>
<reference evidence="1" key="1">
    <citation type="submission" date="2022-05" db="EMBL/GenBank/DDBJ databases">
        <title>Megaplasmid of Vibrio parahaemolyticus.</title>
        <authorList>
            <person name="Strauch E."/>
            <person name="Borowiak M."/>
        </authorList>
    </citation>
    <scope>NUCLEOTIDE SEQUENCE</scope>
    <source>
        <strain evidence="1">16-VB00198</strain>
        <plasmid evidence="1">pVP-16-VB00198-1</plasmid>
    </source>
</reference>
<proteinExistence type="predicted"/>
<sequence>MKKEHFYRGHKIYLVMCGVHKGNYAVEGFNDFGSFTTLTYAEQAIDKFCF</sequence>
<protein>
    <submittedName>
        <fullName evidence="1">Uncharacterized protein</fullName>
    </submittedName>
</protein>
<accession>A0AA46Z8N9</accession>
<organism evidence="1 2">
    <name type="scientific">Vibrio parahaemolyticus</name>
    <dbReference type="NCBI Taxonomy" id="670"/>
    <lineage>
        <taxon>Bacteria</taxon>
        <taxon>Pseudomonadati</taxon>
        <taxon>Pseudomonadota</taxon>
        <taxon>Gammaproteobacteria</taxon>
        <taxon>Vibrionales</taxon>
        <taxon>Vibrionaceae</taxon>
        <taxon>Vibrio</taxon>
    </lineage>
</organism>
<name>A0AA46Z8N9_VIBPH</name>